<comment type="function">
    <text evidence="3">Required for multiple vacuole delivery pathways including the cytoplasm to vacuole transport (Cvt), autophagy, pexophagy and endocytosis.</text>
</comment>
<dbReference type="Proteomes" id="UP000757232">
    <property type="component" value="Unassembled WGS sequence"/>
</dbReference>
<dbReference type="GO" id="GO:0016192">
    <property type="term" value="P:vesicle-mediated transport"/>
    <property type="evidence" value="ECO:0007669"/>
    <property type="project" value="InterPro"/>
</dbReference>
<keyword evidence="3" id="KW-0472">Membrane</keyword>
<dbReference type="Pfam" id="PF19037">
    <property type="entry name" value="Fuz_longin_2"/>
    <property type="match status" value="1"/>
</dbReference>
<evidence type="ECO:0000313" key="8">
    <source>
        <dbReference type="EMBL" id="OCB87145.1"/>
    </source>
</evidence>
<evidence type="ECO:0000313" key="9">
    <source>
        <dbReference type="Proteomes" id="UP000757232"/>
    </source>
</evidence>
<feature type="region of interest" description="Disordered" evidence="4">
    <location>
        <begin position="335"/>
        <end position="360"/>
    </location>
</feature>
<dbReference type="InterPro" id="IPR043972">
    <property type="entry name" value="FUZ/MON1/HPS1_longin_1"/>
</dbReference>
<evidence type="ECO:0000259" key="5">
    <source>
        <dbReference type="Pfam" id="PF19036"/>
    </source>
</evidence>
<keyword evidence="9" id="KW-1185">Reference proteome</keyword>
<evidence type="ECO:0000256" key="1">
    <source>
        <dbReference type="ARBA" id="ARBA00004380"/>
    </source>
</evidence>
<evidence type="ECO:0000256" key="4">
    <source>
        <dbReference type="SAM" id="MobiDB-lite"/>
    </source>
</evidence>
<keyword evidence="3" id="KW-0072">Autophagy</keyword>
<feature type="compositionally biased region" description="Acidic residues" evidence="4">
    <location>
        <begin position="71"/>
        <end position="85"/>
    </location>
</feature>
<feature type="compositionally biased region" description="Low complexity" evidence="4">
    <location>
        <begin position="19"/>
        <end position="29"/>
    </location>
</feature>
<proteinExistence type="inferred from homology"/>
<dbReference type="GO" id="GO:0000329">
    <property type="term" value="C:fungal-type vacuole membrane"/>
    <property type="evidence" value="ECO:0007669"/>
    <property type="project" value="TreeGrafter"/>
</dbReference>
<protein>
    <recommendedName>
        <fullName evidence="2 3">Vacuolar fusion protein MON1</fullName>
    </recommendedName>
</protein>
<dbReference type="PANTHER" id="PTHR13027:SF7">
    <property type="entry name" value="VACUOLAR FUSION PROTEIN MON1 HOMOLOG"/>
    <property type="match status" value="1"/>
</dbReference>
<comment type="subcellular location">
    <subcellularLocation>
        <location evidence="3">Endosome</location>
        <location evidence="3">Multivesicular body membrane</location>
        <topology evidence="3">Peripheral membrane protein</topology>
    </subcellularLocation>
    <subcellularLocation>
        <location evidence="1 3">Prevacuolar compartment membrane</location>
        <topology evidence="1 3">Peripheral membrane protein</topology>
    </subcellularLocation>
    <subcellularLocation>
        <location evidence="3">Vacuole membrane</location>
        <topology evidence="3">Peripheral membrane protein</topology>
    </subcellularLocation>
</comment>
<keyword evidence="3" id="KW-0813">Transport</keyword>
<feature type="compositionally biased region" description="Low complexity" evidence="4">
    <location>
        <begin position="1"/>
        <end position="12"/>
    </location>
</feature>
<dbReference type="InterPro" id="IPR043970">
    <property type="entry name" value="FUZ/MON1/HPS1_longin_3"/>
</dbReference>
<keyword evidence="3" id="KW-0653">Protein transport</keyword>
<dbReference type="EMBL" id="LNZH02000194">
    <property type="protein sequence ID" value="OCB87145.1"/>
    <property type="molecule type" value="Genomic_DNA"/>
</dbReference>
<dbReference type="PANTHER" id="PTHR13027">
    <property type="entry name" value="SAND PROTEIN-RELATED"/>
    <property type="match status" value="1"/>
</dbReference>
<dbReference type="Pfam" id="PF19038">
    <property type="entry name" value="Fuz_longin_3"/>
    <property type="match status" value="1"/>
</dbReference>
<feature type="compositionally biased region" description="Low complexity" evidence="4">
    <location>
        <begin position="41"/>
        <end position="56"/>
    </location>
</feature>
<accession>A0A9Q5HW77</accession>
<dbReference type="AlphaFoldDB" id="A0A9Q5HW77"/>
<comment type="caution">
    <text evidence="8">The sequence shown here is derived from an EMBL/GenBank/DDBJ whole genome shotgun (WGS) entry which is preliminary data.</text>
</comment>
<evidence type="ECO:0000256" key="2">
    <source>
        <dbReference type="ARBA" id="ARBA00018132"/>
    </source>
</evidence>
<dbReference type="PRINTS" id="PR01546">
    <property type="entry name" value="YEAST73DUF"/>
</dbReference>
<sequence length="536" mass="57945">MKRPASPSASPATTGSPQRVTATAVTTRTHLASQDIEGGAVSSTSSVVGVSSSLVSAEGPLIKESTSGIETETEAESDDETETAGEIDAGRTHAIAEGYVEEPGGEEEARRVLREQLKRSLTQRHEASSDADPSLSPAIELSEGKLNLNLEETLTPRQYFVLTDAGKPVFVSNGSPLATDPDALASTIGLMQALISVFLDDGDKLRSVNAGRTRISFLLRSPLYYACVSSWGEPESVVVERGRDFSALVIGQNAVRFSDEHSIAALPSHGSEFEKENRGCFGPVKDKDLHILLNTIHAPAIAGSPASWLPICLPKFNPGFLHAYVTFPQRSEAESSSGCQMQSTSTTGNSTPNEPVSEKASQPIGLGLICLSGGGGGEFETIRAWCEDAIKSLETSGSLDSLARTIRRGHTEYDVSVLGVPGLRHFIYKSRPHVQVTHPEWGQDYDDTETRRRLITLYQVVHDNIHGKSGQKETLKLQYIKTNREAVMGWITQPFELYIAVSPDLSKTAVVGAANSVVRWVKREEARLFLRDAPVF</sequence>
<evidence type="ECO:0000259" key="6">
    <source>
        <dbReference type="Pfam" id="PF19037"/>
    </source>
</evidence>
<feature type="domain" description="FUZ/MON1/HPS1 second Longin" evidence="6">
    <location>
        <begin position="287"/>
        <end position="329"/>
    </location>
</feature>
<gene>
    <name evidence="8" type="ORF">A7U60_g5659</name>
</gene>
<feature type="domain" description="FUZ/MON1/HPS1 first Longin" evidence="5">
    <location>
        <begin position="158"/>
        <end position="237"/>
    </location>
</feature>
<keyword evidence="3" id="KW-0967">Endosome</keyword>
<dbReference type="GO" id="GO:0032585">
    <property type="term" value="C:multivesicular body membrane"/>
    <property type="evidence" value="ECO:0007669"/>
    <property type="project" value="UniProtKB-SubCell"/>
</dbReference>
<reference evidence="8" key="1">
    <citation type="submission" date="2016-06" db="EMBL/GenBank/DDBJ databases">
        <title>Draft Genome sequence of the fungus Inonotus baumii.</title>
        <authorList>
            <person name="Zhu H."/>
            <person name="Lin W."/>
        </authorList>
    </citation>
    <scope>NUCLEOTIDE SEQUENCE</scope>
    <source>
        <strain evidence="8">821</strain>
    </source>
</reference>
<dbReference type="Pfam" id="PF19036">
    <property type="entry name" value="Fuz_longin_1"/>
    <property type="match status" value="1"/>
</dbReference>
<organism evidence="8 9">
    <name type="scientific">Sanghuangporus baumii</name>
    <name type="common">Phellinus baumii</name>
    <dbReference type="NCBI Taxonomy" id="108892"/>
    <lineage>
        <taxon>Eukaryota</taxon>
        <taxon>Fungi</taxon>
        <taxon>Dikarya</taxon>
        <taxon>Basidiomycota</taxon>
        <taxon>Agaricomycotina</taxon>
        <taxon>Agaricomycetes</taxon>
        <taxon>Hymenochaetales</taxon>
        <taxon>Hymenochaetaceae</taxon>
        <taxon>Sanghuangporus</taxon>
    </lineage>
</organism>
<dbReference type="OrthoDB" id="272411at2759"/>
<dbReference type="GO" id="GO:0006623">
    <property type="term" value="P:protein targeting to vacuole"/>
    <property type="evidence" value="ECO:0007669"/>
    <property type="project" value="UniProtKB-UniRule"/>
</dbReference>
<comment type="similarity">
    <text evidence="3">Belongs to the MON1/SAND family.</text>
</comment>
<name>A0A9Q5HW77_SANBA</name>
<feature type="region of interest" description="Disordered" evidence="4">
    <location>
        <begin position="1"/>
        <end position="91"/>
    </location>
</feature>
<evidence type="ECO:0000256" key="3">
    <source>
        <dbReference type="RuleBase" id="RU367048"/>
    </source>
</evidence>
<dbReference type="InterPro" id="IPR004353">
    <property type="entry name" value="Mon1"/>
</dbReference>
<dbReference type="GO" id="GO:0035658">
    <property type="term" value="C:Mon1-Ccz1 complex"/>
    <property type="evidence" value="ECO:0007669"/>
    <property type="project" value="TreeGrafter"/>
</dbReference>
<dbReference type="InterPro" id="IPR043971">
    <property type="entry name" value="FUZ/MON1/HPS1_longin_2"/>
</dbReference>
<evidence type="ECO:0000259" key="7">
    <source>
        <dbReference type="Pfam" id="PF19038"/>
    </source>
</evidence>
<feature type="compositionally biased region" description="Polar residues" evidence="4">
    <location>
        <begin position="335"/>
        <end position="354"/>
    </location>
</feature>
<feature type="domain" description="FUZ/MON1/HPS1 third Longin" evidence="7">
    <location>
        <begin position="422"/>
        <end position="525"/>
    </location>
</feature>
<keyword evidence="3" id="KW-0926">Vacuole</keyword>
<dbReference type="GO" id="GO:0006914">
    <property type="term" value="P:autophagy"/>
    <property type="evidence" value="ECO:0007669"/>
    <property type="project" value="UniProtKB-UniRule"/>
</dbReference>